<dbReference type="GO" id="GO:0006352">
    <property type="term" value="P:DNA-templated transcription initiation"/>
    <property type="evidence" value="ECO:0007669"/>
    <property type="project" value="InterPro"/>
</dbReference>
<dbReference type="FunFam" id="3.30.310.10:FF:000005">
    <property type="entry name" value="TATA box-binding protein-like 1"/>
    <property type="match status" value="1"/>
</dbReference>
<comment type="similarity">
    <text evidence="2">Belongs to the TBP family.</text>
</comment>
<evidence type="ECO:0000313" key="7">
    <source>
        <dbReference type="EMBL" id="KAK3323821.1"/>
    </source>
</evidence>
<dbReference type="InterPro" id="IPR033710">
    <property type="entry name" value="TBP_eukaryotic"/>
</dbReference>
<comment type="subcellular location">
    <subcellularLocation>
        <location evidence="1">Nucleus</location>
    </subcellularLocation>
</comment>
<dbReference type="PANTHER" id="PTHR10126">
    <property type="entry name" value="TATA-BOX BINDING PROTEIN"/>
    <property type="match status" value="1"/>
</dbReference>
<dbReference type="PRINTS" id="PR00686">
    <property type="entry name" value="TIFACTORIID"/>
</dbReference>
<evidence type="ECO:0000256" key="4">
    <source>
        <dbReference type="ARBA" id="ARBA00023125"/>
    </source>
</evidence>
<dbReference type="InterPro" id="IPR012295">
    <property type="entry name" value="TBP_dom_sf"/>
</dbReference>
<reference evidence="7" key="1">
    <citation type="journal article" date="2023" name="Mol. Phylogenet. Evol.">
        <title>Genome-scale phylogeny and comparative genomics of the fungal order Sordariales.</title>
        <authorList>
            <person name="Hensen N."/>
            <person name="Bonometti L."/>
            <person name="Westerberg I."/>
            <person name="Brannstrom I.O."/>
            <person name="Guillou S."/>
            <person name="Cros-Aarteil S."/>
            <person name="Calhoun S."/>
            <person name="Haridas S."/>
            <person name="Kuo A."/>
            <person name="Mondo S."/>
            <person name="Pangilinan J."/>
            <person name="Riley R."/>
            <person name="LaButti K."/>
            <person name="Andreopoulos B."/>
            <person name="Lipzen A."/>
            <person name="Chen C."/>
            <person name="Yan M."/>
            <person name="Daum C."/>
            <person name="Ng V."/>
            <person name="Clum A."/>
            <person name="Steindorff A."/>
            <person name="Ohm R.A."/>
            <person name="Martin F."/>
            <person name="Silar P."/>
            <person name="Natvig D.O."/>
            <person name="Lalanne C."/>
            <person name="Gautier V."/>
            <person name="Ament-Velasquez S.L."/>
            <person name="Kruys A."/>
            <person name="Hutchinson M.I."/>
            <person name="Powell A.J."/>
            <person name="Barry K."/>
            <person name="Miller A.N."/>
            <person name="Grigoriev I.V."/>
            <person name="Debuchy R."/>
            <person name="Gladieux P."/>
            <person name="Hiltunen Thoren M."/>
            <person name="Johannesson H."/>
        </authorList>
    </citation>
    <scope>NUCLEOTIDE SEQUENCE</scope>
    <source>
        <strain evidence="7">SMH4131-1</strain>
    </source>
</reference>
<evidence type="ECO:0000256" key="5">
    <source>
        <dbReference type="ARBA" id="ARBA00023163"/>
    </source>
</evidence>
<reference evidence="7" key="2">
    <citation type="submission" date="2023-06" db="EMBL/GenBank/DDBJ databases">
        <authorList>
            <consortium name="Lawrence Berkeley National Laboratory"/>
            <person name="Haridas S."/>
            <person name="Hensen N."/>
            <person name="Bonometti L."/>
            <person name="Westerberg I."/>
            <person name="Brannstrom I.O."/>
            <person name="Guillou S."/>
            <person name="Cros-Aarteil S."/>
            <person name="Calhoun S."/>
            <person name="Kuo A."/>
            <person name="Mondo S."/>
            <person name="Pangilinan J."/>
            <person name="Riley R."/>
            <person name="Labutti K."/>
            <person name="Andreopoulos B."/>
            <person name="Lipzen A."/>
            <person name="Chen C."/>
            <person name="Yanf M."/>
            <person name="Daum C."/>
            <person name="Ng V."/>
            <person name="Clum A."/>
            <person name="Steindorff A."/>
            <person name="Ohm R."/>
            <person name="Martin F."/>
            <person name="Silar P."/>
            <person name="Natvig D."/>
            <person name="Lalanne C."/>
            <person name="Gautier V."/>
            <person name="Ament-Velasquez S.L."/>
            <person name="Kruys A."/>
            <person name="Hutchinson M.I."/>
            <person name="Powell A.J."/>
            <person name="Barry K."/>
            <person name="Miller A.N."/>
            <person name="Grigoriev I.V."/>
            <person name="Debuchy R."/>
            <person name="Gladieux P."/>
            <person name="Thoren M.H."/>
            <person name="Johannesson H."/>
        </authorList>
    </citation>
    <scope>NUCLEOTIDE SEQUENCE</scope>
    <source>
        <strain evidence="7">SMH4131-1</strain>
    </source>
</reference>
<keyword evidence="4" id="KW-0238">DNA-binding</keyword>
<dbReference type="AlphaFoldDB" id="A0AAE0M8X6"/>
<evidence type="ECO:0000256" key="1">
    <source>
        <dbReference type="ARBA" id="ARBA00004123"/>
    </source>
</evidence>
<name>A0AAE0M8X6_9PEZI</name>
<dbReference type="GO" id="GO:0005634">
    <property type="term" value="C:nucleus"/>
    <property type="evidence" value="ECO:0007669"/>
    <property type="project" value="UniProtKB-SubCell"/>
</dbReference>
<sequence>MAIDTDSRTSVSGLSRIQPHWPVPVATNVVCTANTDCLLDLNYLAHNCRNVQYNKKRFHAMVMRIRDPRTTALVFARGKIVVTGAKSEALAHLAARKHMRALQKCGFDVRFKDFKVQNYVASCSVNFTIRLEGLMAAHHLFCFFEPELFPGLVFRMVNPRVVFLVFHSGKLVMTGGKSMEDIYHAYANLYPILLDFEMER</sequence>
<keyword evidence="6" id="KW-0539">Nucleus</keyword>
<accession>A0AAE0M8X6</accession>
<evidence type="ECO:0000256" key="3">
    <source>
        <dbReference type="ARBA" id="ARBA00023015"/>
    </source>
</evidence>
<keyword evidence="5" id="KW-0804">Transcription</keyword>
<organism evidence="7 8">
    <name type="scientific">Cercophora scortea</name>
    <dbReference type="NCBI Taxonomy" id="314031"/>
    <lineage>
        <taxon>Eukaryota</taxon>
        <taxon>Fungi</taxon>
        <taxon>Dikarya</taxon>
        <taxon>Ascomycota</taxon>
        <taxon>Pezizomycotina</taxon>
        <taxon>Sordariomycetes</taxon>
        <taxon>Sordariomycetidae</taxon>
        <taxon>Sordariales</taxon>
        <taxon>Lasiosphaeriaceae</taxon>
        <taxon>Cercophora</taxon>
    </lineage>
</organism>
<keyword evidence="8" id="KW-1185">Reference proteome</keyword>
<dbReference type="GO" id="GO:0003677">
    <property type="term" value="F:DNA binding"/>
    <property type="evidence" value="ECO:0007669"/>
    <property type="project" value="UniProtKB-KW"/>
</dbReference>
<keyword evidence="3" id="KW-0805">Transcription regulation</keyword>
<protein>
    <submittedName>
        <fullName evidence="7">TATA-box-binding protein</fullName>
    </submittedName>
</protein>
<evidence type="ECO:0000313" key="8">
    <source>
        <dbReference type="Proteomes" id="UP001286456"/>
    </source>
</evidence>
<gene>
    <name evidence="7" type="ORF">B0T19DRAFT_358114</name>
</gene>
<evidence type="ECO:0000256" key="6">
    <source>
        <dbReference type="ARBA" id="ARBA00023242"/>
    </source>
</evidence>
<evidence type="ECO:0000256" key="2">
    <source>
        <dbReference type="ARBA" id="ARBA00005560"/>
    </source>
</evidence>
<dbReference type="EMBL" id="JAUEPO010000004">
    <property type="protein sequence ID" value="KAK3323821.1"/>
    <property type="molecule type" value="Genomic_DNA"/>
</dbReference>
<proteinExistence type="inferred from homology"/>
<dbReference type="Proteomes" id="UP001286456">
    <property type="component" value="Unassembled WGS sequence"/>
</dbReference>
<dbReference type="Pfam" id="PF00352">
    <property type="entry name" value="TBP"/>
    <property type="match status" value="2"/>
</dbReference>
<dbReference type="SUPFAM" id="SSF55945">
    <property type="entry name" value="TATA-box binding protein-like"/>
    <property type="match status" value="2"/>
</dbReference>
<comment type="caution">
    <text evidence="7">The sequence shown here is derived from an EMBL/GenBank/DDBJ whole genome shotgun (WGS) entry which is preliminary data.</text>
</comment>
<dbReference type="Gene3D" id="3.30.310.10">
    <property type="entry name" value="TATA-Binding Protein"/>
    <property type="match status" value="2"/>
</dbReference>
<dbReference type="InterPro" id="IPR000814">
    <property type="entry name" value="TBP"/>
</dbReference>
<dbReference type="CDD" id="cd04516">
    <property type="entry name" value="TBP_eukaryotes"/>
    <property type="match status" value="1"/>
</dbReference>